<evidence type="ECO:0000256" key="9">
    <source>
        <dbReference type="ARBA" id="ARBA00023224"/>
    </source>
</evidence>
<dbReference type="Pfam" id="PF02949">
    <property type="entry name" value="7tm_6"/>
    <property type="match status" value="1"/>
</dbReference>
<keyword evidence="4 10" id="KW-0812">Transmembrane</keyword>
<keyword evidence="3 10" id="KW-0716">Sensory transduction</keyword>
<keyword evidence="2" id="KW-1003">Cell membrane</keyword>
<feature type="transmembrane region" description="Helical" evidence="10">
    <location>
        <begin position="299"/>
        <end position="324"/>
    </location>
</feature>
<keyword evidence="9 10" id="KW-0807">Transducer</keyword>
<evidence type="ECO:0000256" key="4">
    <source>
        <dbReference type="ARBA" id="ARBA00022692"/>
    </source>
</evidence>
<dbReference type="RefSeq" id="XP_014261573.2">
    <property type="nucleotide sequence ID" value="XM_014406087.2"/>
</dbReference>
<dbReference type="GO" id="GO:0004984">
    <property type="term" value="F:olfactory receptor activity"/>
    <property type="evidence" value="ECO:0007669"/>
    <property type="project" value="InterPro"/>
</dbReference>
<feature type="transmembrane region" description="Helical" evidence="10">
    <location>
        <begin position="38"/>
        <end position="64"/>
    </location>
</feature>
<name>A0A8I6THQ6_CIMLE</name>
<keyword evidence="5 10" id="KW-0552">Olfaction</keyword>
<evidence type="ECO:0000256" key="7">
    <source>
        <dbReference type="ARBA" id="ARBA00023136"/>
    </source>
</evidence>
<dbReference type="GO" id="GO:0007165">
    <property type="term" value="P:signal transduction"/>
    <property type="evidence" value="ECO:0007669"/>
    <property type="project" value="UniProtKB-KW"/>
</dbReference>
<feature type="transmembrane region" description="Helical" evidence="10">
    <location>
        <begin position="76"/>
        <end position="96"/>
    </location>
</feature>
<dbReference type="GO" id="GO:0005886">
    <property type="term" value="C:plasma membrane"/>
    <property type="evidence" value="ECO:0007669"/>
    <property type="project" value="UniProtKB-SubCell"/>
</dbReference>
<protein>
    <recommendedName>
        <fullName evidence="10">Odorant receptor</fullName>
    </recommendedName>
</protein>
<evidence type="ECO:0000256" key="1">
    <source>
        <dbReference type="ARBA" id="ARBA00004651"/>
    </source>
</evidence>
<dbReference type="AlphaFoldDB" id="A0A8I6THQ6"/>
<organism evidence="11 12">
    <name type="scientific">Cimex lectularius</name>
    <name type="common">Bed bug</name>
    <name type="synonym">Acanthia lectularia</name>
    <dbReference type="NCBI Taxonomy" id="79782"/>
    <lineage>
        <taxon>Eukaryota</taxon>
        <taxon>Metazoa</taxon>
        <taxon>Ecdysozoa</taxon>
        <taxon>Arthropoda</taxon>
        <taxon>Hexapoda</taxon>
        <taxon>Insecta</taxon>
        <taxon>Pterygota</taxon>
        <taxon>Neoptera</taxon>
        <taxon>Paraneoptera</taxon>
        <taxon>Hemiptera</taxon>
        <taxon>Heteroptera</taxon>
        <taxon>Panheteroptera</taxon>
        <taxon>Cimicomorpha</taxon>
        <taxon>Cimicidae</taxon>
        <taxon>Cimex</taxon>
    </lineage>
</organism>
<keyword evidence="6 10" id="KW-1133">Transmembrane helix</keyword>
<feature type="transmembrane region" description="Helical" evidence="10">
    <location>
        <begin position="220"/>
        <end position="242"/>
    </location>
</feature>
<comment type="caution">
    <text evidence="10">Lacks conserved residue(s) required for the propagation of feature annotation.</text>
</comment>
<evidence type="ECO:0000256" key="6">
    <source>
        <dbReference type="ARBA" id="ARBA00022989"/>
    </source>
</evidence>
<evidence type="ECO:0000313" key="11">
    <source>
        <dbReference type="EnsemblMetazoa" id="XP_014261573.2"/>
    </source>
</evidence>
<evidence type="ECO:0000256" key="10">
    <source>
        <dbReference type="RuleBase" id="RU351113"/>
    </source>
</evidence>
<comment type="subcellular location">
    <subcellularLocation>
        <location evidence="1 10">Cell membrane</location>
        <topology evidence="1 10">Multi-pass membrane protein</topology>
    </subcellularLocation>
</comment>
<dbReference type="PANTHER" id="PTHR21137">
    <property type="entry name" value="ODORANT RECEPTOR"/>
    <property type="match status" value="1"/>
</dbReference>
<dbReference type="OrthoDB" id="8185860at2759"/>
<keyword evidence="12" id="KW-1185">Reference proteome</keyword>
<feature type="transmembrane region" description="Helical" evidence="10">
    <location>
        <begin position="336"/>
        <end position="357"/>
    </location>
</feature>
<keyword evidence="7 10" id="KW-0472">Membrane</keyword>
<evidence type="ECO:0000256" key="3">
    <source>
        <dbReference type="ARBA" id="ARBA00022606"/>
    </source>
</evidence>
<proteinExistence type="inferred from homology"/>
<dbReference type="GeneID" id="106673804"/>
<evidence type="ECO:0000256" key="5">
    <source>
        <dbReference type="ARBA" id="ARBA00022725"/>
    </source>
</evidence>
<dbReference type="PANTHER" id="PTHR21137:SF35">
    <property type="entry name" value="ODORANT RECEPTOR 19A-RELATED"/>
    <property type="match status" value="1"/>
</dbReference>
<feature type="transmembrane region" description="Helical" evidence="10">
    <location>
        <begin position="135"/>
        <end position="154"/>
    </location>
</feature>
<accession>A0A8I6THQ6</accession>
<dbReference type="Proteomes" id="UP000494040">
    <property type="component" value="Unassembled WGS sequence"/>
</dbReference>
<dbReference type="GO" id="GO:0005549">
    <property type="term" value="F:odorant binding"/>
    <property type="evidence" value="ECO:0007669"/>
    <property type="project" value="InterPro"/>
</dbReference>
<dbReference type="OMA" id="CANSEIN"/>
<evidence type="ECO:0000256" key="2">
    <source>
        <dbReference type="ARBA" id="ARBA00022475"/>
    </source>
</evidence>
<evidence type="ECO:0000313" key="12">
    <source>
        <dbReference type="Proteomes" id="UP000494040"/>
    </source>
</evidence>
<dbReference type="SMR" id="A0A8I6THQ6"/>
<reference evidence="11" key="1">
    <citation type="submission" date="2022-01" db="UniProtKB">
        <authorList>
            <consortium name="EnsemblMetazoa"/>
        </authorList>
    </citation>
    <scope>IDENTIFICATION</scope>
</reference>
<sequence>MEPLEESDLVEGLSVNYMKYSGLWKIINDYRVTGKKNILLKIGLLISFLFPGHYVMFSLSSIFFSEVDFQAATMFVLNPCSGLQSVLKVLVFWFGLHSQCQILNMMKKDFLRCIPKDKAEEAKEIMKKIAIRSNYFCIAGISANAICVLVWNFIPILRSQYFREELNIKLDNMETNTPNKILGGGYPFNYTITPWSECVYVFEFIVCAWAGFVISLHECILIQLVMLLWGHIQVINFVLSNIRRSDFLVKRNLPTRLSKIKEDDINSSEAVNKRMNDHLLNCVKDHQLTMKVGDQIRDLYNFLITAQLGTGLLIMIISVFHFQYYGTKDALFTVKFVVYLGYCMVENVLYCYCGAYLEAASEEVGMGFYSGEWYKGDANFRKIGQMLMVRSLRPVSLIAVQLYPVNLTTLTSLLQLTYSSSALMSRFVNE</sequence>
<evidence type="ECO:0000256" key="8">
    <source>
        <dbReference type="ARBA" id="ARBA00023170"/>
    </source>
</evidence>
<dbReference type="InterPro" id="IPR004117">
    <property type="entry name" value="7tm6_olfct_rcpt"/>
</dbReference>
<comment type="similarity">
    <text evidence="10">Belongs to the insect chemoreceptor superfamily. Heteromeric odorant receptor channel (TC 1.A.69) family.</text>
</comment>
<dbReference type="EnsemblMetazoa" id="XM_014406087.2">
    <property type="protein sequence ID" value="XP_014261573.2"/>
    <property type="gene ID" value="LOC106673804"/>
</dbReference>
<keyword evidence="8 10" id="KW-0675">Receptor</keyword>
<dbReference type="KEGG" id="clec:106673804"/>